<feature type="transmembrane region" description="Helical" evidence="14">
    <location>
        <begin position="7"/>
        <end position="31"/>
    </location>
</feature>
<evidence type="ECO:0000256" key="6">
    <source>
        <dbReference type="ARBA" id="ARBA00022679"/>
    </source>
</evidence>
<evidence type="ECO:0000256" key="5">
    <source>
        <dbReference type="ARBA" id="ARBA00022553"/>
    </source>
</evidence>
<keyword evidence="4" id="KW-1003">Cell membrane</keyword>
<dbReference type="PROSITE" id="PS50109">
    <property type="entry name" value="HIS_KIN"/>
    <property type="match status" value="1"/>
</dbReference>
<dbReference type="CDD" id="cd06225">
    <property type="entry name" value="HAMP"/>
    <property type="match status" value="1"/>
</dbReference>
<evidence type="ECO:0000256" key="9">
    <source>
        <dbReference type="ARBA" id="ARBA00022777"/>
    </source>
</evidence>
<evidence type="ECO:0000256" key="2">
    <source>
        <dbReference type="ARBA" id="ARBA00004651"/>
    </source>
</evidence>
<evidence type="ECO:0000256" key="14">
    <source>
        <dbReference type="SAM" id="Phobius"/>
    </source>
</evidence>
<dbReference type="InterPro" id="IPR036890">
    <property type="entry name" value="HATPase_C_sf"/>
</dbReference>
<dbReference type="SMART" id="SM00388">
    <property type="entry name" value="HisKA"/>
    <property type="match status" value="1"/>
</dbReference>
<dbReference type="GO" id="GO:0000155">
    <property type="term" value="F:phosphorelay sensor kinase activity"/>
    <property type="evidence" value="ECO:0007669"/>
    <property type="project" value="InterPro"/>
</dbReference>
<dbReference type="InterPro" id="IPR003594">
    <property type="entry name" value="HATPase_dom"/>
</dbReference>
<accession>A0AAJ1ICN7</accession>
<sequence length="454" mass="51777">MKLNSRIRIIAVTVLIIPLIAILITSSVIFVNWTLSWEESEGLSVPRFLHTPLLSVLKGKEEASSRFAGIILVLDDKGKTIYIAPQAKKEIDKFNWNSMEEAYAELMAKMPQIPINIAVYTYKDRAGLVLYVEEFFAGQKFFRVHSAVIIAMYFGLICLPVIIFSVNSRPILRSLVNLESAAYEIGRGNLDSSVVVERSAGRKRYGIKEVESLVNAFERMRLELKENHETQNRIMMAISHDLKTPLTLIKGYIEAMRDGMARTPEEITKYADVIYDRSMLLEERINDLIYFAKLRTSDWQSRFEKFSINELLDEADDIFRNDAFIRRRQFTFINGLTDGMMIAGDRKLLFQVFENLFDNACRYTEEHDKIEIKANSSGNYVMIRFEDSGSGIEEKHREHIFNSFYRADSGRNTRGIGIGLTSAKTIIENHGGSIKYEPSALGGAGFIIQLPLLT</sequence>
<dbReference type="InterPro" id="IPR005467">
    <property type="entry name" value="His_kinase_dom"/>
</dbReference>
<dbReference type="PANTHER" id="PTHR45528:SF1">
    <property type="entry name" value="SENSOR HISTIDINE KINASE CPXA"/>
    <property type="match status" value="1"/>
</dbReference>
<evidence type="ECO:0000256" key="13">
    <source>
        <dbReference type="ARBA" id="ARBA00023136"/>
    </source>
</evidence>
<dbReference type="InterPro" id="IPR003661">
    <property type="entry name" value="HisK_dim/P_dom"/>
</dbReference>
<dbReference type="InterPro" id="IPR036097">
    <property type="entry name" value="HisK_dim/P_sf"/>
</dbReference>
<comment type="catalytic activity">
    <reaction evidence="1">
        <text>ATP + protein L-histidine = ADP + protein N-phospho-L-histidine.</text>
        <dbReference type="EC" id="2.7.13.3"/>
    </reaction>
</comment>
<evidence type="ECO:0000256" key="1">
    <source>
        <dbReference type="ARBA" id="ARBA00000085"/>
    </source>
</evidence>
<dbReference type="SMART" id="SM00304">
    <property type="entry name" value="HAMP"/>
    <property type="match status" value="1"/>
</dbReference>
<dbReference type="AlphaFoldDB" id="A0AAJ1ICN7"/>
<dbReference type="SMART" id="SM00387">
    <property type="entry name" value="HATPase_c"/>
    <property type="match status" value="1"/>
</dbReference>
<keyword evidence="13 14" id="KW-0472">Membrane</keyword>
<dbReference type="PRINTS" id="PR00344">
    <property type="entry name" value="BCTRLSENSOR"/>
</dbReference>
<feature type="transmembrane region" description="Helical" evidence="14">
    <location>
        <begin position="144"/>
        <end position="166"/>
    </location>
</feature>
<keyword evidence="7 14" id="KW-0812">Transmembrane</keyword>
<comment type="subcellular location">
    <subcellularLocation>
        <location evidence="2">Cell membrane</location>
        <topology evidence="2">Multi-pass membrane protein</topology>
    </subcellularLocation>
</comment>
<evidence type="ECO:0000259" key="16">
    <source>
        <dbReference type="PROSITE" id="PS50885"/>
    </source>
</evidence>
<dbReference type="EC" id="2.7.13.3" evidence="3"/>
<evidence type="ECO:0000259" key="15">
    <source>
        <dbReference type="PROSITE" id="PS50109"/>
    </source>
</evidence>
<proteinExistence type="predicted"/>
<organism evidence="17 18">
    <name type="scientific">Candidatus Thalassospirochaeta sargassi</name>
    <dbReference type="NCBI Taxonomy" id="3119039"/>
    <lineage>
        <taxon>Bacteria</taxon>
        <taxon>Pseudomonadati</taxon>
        <taxon>Spirochaetota</taxon>
        <taxon>Spirochaetia</taxon>
        <taxon>Spirochaetales</taxon>
        <taxon>Spirochaetaceae</taxon>
        <taxon>Candidatus Thalassospirochaeta</taxon>
    </lineage>
</organism>
<evidence type="ECO:0000313" key="18">
    <source>
        <dbReference type="Proteomes" id="UP001221217"/>
    </source>
</evidence>
<name>A0AAJ1ICN7_9SPIO</name>
<dbReference type="InterPro" id="IPR003660">
    <property type="entry name" value="HAMP_dom"/>
</dbReference>
<reference evidence="17 18" key="1">
    <citation type="submission" date="2022-12" db="EMBL/GenBank/DDBJ databases">
        <title>Metagenome assembled genome from gulf of manar.</title>
        <authorList>
            <person name="Kohli P."/>
            <person name="Pk S."/>
            <person name="Venkata Ramana C."/>
            <person name="Sasikala C."/>
        </authorList>
    </citation>
    <scope>NUCLEOTIDE SEQUENCE [LARGE SCALE GENOMIC DNA]</scope>
    <source>
        <strain evidence="17">JB008</strain>
    </source>
</reference>
<evidence type="ECO:0000256" key="7">
    <source>
        <dbReference type="ARBA" id="ARBA00022692"/>
    </source>
</evidence>
<keyword evidence="5" id="KW-0597">Phosphoprotein</keyword>
<dbReference type="EMBL" id="JAQQAL010000009">
    <property type="protein sequence ID" value="MDC7225714.1"/>
    <property type="molecule type" value="Genomic_DNA"/>
</dbReference>
<protein>
    <recommendedName>
        <fullName evidence="3">histidine kinase</fullName>
        <ecNumber evidence="3">2.7.13.3</ecNumber>
    </recommendedName>
</protein>
<dbReference type="Gene3D" id="6.10.340.10">
    <property type="match status" value="1"/>
</dbReference>
<evidence type="ECO:0000256" key="8">
    <source>
        <dbReference type="ARBA" id="ARBA00022741"/>
    </source>
</evidence>
<dbReference type="Proteomes" id="UP001221217">
    <property type="component" value="Unassembled WGS sequence"/>
</dbReference>
<keyword evidence="8" id="KW-0547">Nucleotide-binding</keyword>
<keyword evidence="12" id="KW-0902">Two-component regulatory system</keyword>
<keyword evidence="11 14" id="KW-1133">Transmembrane helix</keyword>
<keyword evidence="10" id="KW-0067">ATP-binding</keyword>
<dbReference type="CDD" id="cd00082">
    <property type="entry name" value="HisKA"/>
    <property type="match status" value="1"/>
</dbReference>
<evidence type="ECO:0000256" key="3">
    <source>
        <dbReference type="ARBA" id="ARBA00012438"/>
    </source>
</evidence>
<feature type="domain" description="HAMP" evidence="16">
    <location>
        <begin position="169"/>
        <end position="229"/>
    </location>
</feature>
<dbReference type="SUPFAM" id="SSF55874">
    <property type="entry name" value="ATPase domain of HSP90 chaperone/DNA topoisomerase II/histidine kinase"/>
    <property type="match status" value="1"/>
</dbReference>
<dbReference type="GO" id="GO:0005524">
    <property type="term" value="F:ATP binding"/>
    <property type="evidence" value="ECO:0007669"/>
    <property type="project" value="UniProtKB-KW"/>
</dbReference>
<evidence type="ECO:0000256" key="12">
    <source>
        <dbReference type="ARBA" id="ARBA00023012"/>
    </source>
</evidence>
<dbReference type="InterPro" id="IPR050398">
    <property type="entry name" value="HssS/ArlS-like"/>
</dbReference>
<feature type="domain" description="Histidine kinase" evidence="15">
    <location>
        <begin position="237"/>
        <end position="454"/>
    </location>
</feature>
<dbReference type="PANTHER" id="PTHR45528">
    <property type="entry name" value="SENSOR HISTIDINE KINASE CPXA"/>
    <property type="match status" value="1"/>
</dbReference>
<dbReference type="SUPFAM" id="SSF47384">
    <property type="entry name" value="Homodimeric domain of signal transducing histidine kinase"/>
    <property type="match status" value="1"/>
</dbReference>
<comment type="caution">
    <text evidence="17">The sequence shown here is derived from an EMBL/GenBank/DDBJ whole genome shotgun (WGS) entry which is preliminary data.</text>
</comment>
<dbReference type="Gene3D" id="3.30.565.10">
    <property type="entry name" value="Histidine kinase-like ATPase, C-terminal domain"/>
    <property type="match status" value="1"/>
</dbReference>
<dbReference type="Pfam" id="PF02518">
    <property type="entry name" value="HATPase_c"/>
    <property type="match status" value="1"/>
</dbReference>
<dbReference type="CDD" id="cd00075">
    <property type="entry name" value="HATPase"/>
    <property type="match status" value="1"/>
</dbReference>
<keyword evidence="9 17" id="KW-0418">Kinase</keyword>
<evidence type="ECO:0000256" key="10">
    <source>
        <dbReference type="ARBA" id="ARBA00022840"/>
    </source>
</evidence>
<gene>
    <name evidence="17" type="ORF">PQJ61_02995</name>
</gene>
<evidence type="ECO:0000256" key="11">
    <source>
        <dbReference type="ARBA" id="ARBA00022989"/>
    </source>
</evidence>
<keyword evidence="6" id="KW-0808">Transferase</keyword>
<dbReference type="Gene3D" id="1.10.287.130">
    <property type="match status" value="1"/>
</dbReference>
<evidence type="ECO:0000313" key="17">
    <source>
        <dbReference type="EMBL" id="MDC7225714.1"/>
    </source>
</evidence>
<dbReference type="InterPro" id="IPR004358">
    <property type="entry name" value="Sig_transdc_His_kin-like_C"/>
</dbReference>
<dbReference type="PROSITE" id="PS50885">
    <property type="entry name" value="HAMP"/>
    <property type="match status" value="1"/>
</dbReference>
<evidence type="ECO:0000256" key="4">
    <source>
        <dbReference type="ARBA" id="ARBA00022475"/>
    </source>
</evidence>
<dbReference type="GO" id="GO:0005886">
    <property type="term" value="C:plasma membrane"/>
    <property type="evidence" value="ECO:0007669"/>
    <property type="project" value="UniProtKB-SubCell"/>
</dbReference>
<dbReference type="Pfam" id="PF00512">
    <property type="entry name" value="HisKA"/>
    <property type="match status" value="1"/>
</dbReference>